<evidence type="ECO:0000256" key="1">
    <source>
        <dbReference type="ARBA" id="ARBA00004141"/>
    </source>
</evidence>
<sequence length="509" mass="54873">MSDLHDTKEKHGGAVTHELSADGSHSDTAPHDGPIVGEHEAALERKLVFKLDILILPLTALLYLSAFLDRSNMGNAKLQGLFKILGDNPDTKFSIILSAFYITYIVLNVPGTVLSTLVEPSVSIALGTLIWSVACTAQAGAHNFGALVATRLFIGIGEAMFTCSVAMYYGMWYKRTEIAARVSLFIGSGTLAGAFGGLIAYGVSFIKSSKLETWRLLFLIEGLPGILLALCIFLFLPSRPAKSRYINETERELAIRRLQTSRVASGHLFEWSAVRHAFSQHTAYLNGVVCIGLNCSVASVAGFLPTIVKTFGYSAARAQLFTVPPYAFAFVGSLLICFLSDRTKHRGLYVAFTQVCGIAGFAILIGVTKNMGARYFGTFLVVLGGFGGIPLMLAWAGDTAGSQTVAAVRMGLMNGIGQCFAILASFIFPTKEGPQWYKGFGINLGFCVLSMVTALYLSWYYRRENARRDKAGDVATPVSALNSPSAEKGLAAAPQAQLHDYAPGFRYTP</sequence>
<comment type="caution">
    <text evidence="8">The sequence shown here is derived from an EMBL/GenBank/DDBJ whole genome shotgun (WGS) entry which is preliminary data.</text>
</comment>
<protein>
    <recommendedName>
        <fullName evidence="7">Major facilitator superfamily (MFS) profile domain-containing protein</fullName>
    </recommendedName>
</protein>
<dbReference type="Gene3D" id="1.20.1250.20">
    <property type="entry name" value="MFS general substrate transporter like domains"/>
    <property type="match status" value="2"/>
</dbReference>
<dbReference type="Proteomes" id="UP001565368">
    <property type="component" value="Unassembled WGS sequence"/>
</dbReference>
<dbReference type="RefSeq" id="XP_069205883.1">
    <property type="nucleotide sequence ID" value="XM_069356042.1"/>
</dbReference>
<dbReference type="GeneID" id="95988664"/>
<evidence type="ECO:0000256" key="6">
    <source>
        <dbReference type="SAM" id="Phobius"/>
    </source>
</evidence>
<evidence type="ECO:0000256" key="2">
    <source>
        <dbReference type="ARBA" id="ARBA00022448"/>
    </source>
</evidence>
<dbReference type="Pfam" id="PF07690">
    <property type="entry name" value="MFS_1"/>
    <property type="match status" value="1"/>
</dbReference>
<dbReference type="InterPro" id="IPR011701">
    <property type="entry name" value="MFS"/>
</dbReference>
<organism evidence="8 9">
    <name type="scientific">Vanrija albida</name>
    <dbReference type="NCBI Taxonomy" id="181172"/>
    <lineage>
        <taxon>Eukaryota</taxon>
        <taxon>Fungi</taxon>
        <taxon>Dikarya</taxon>
        <taxon>Basidiomycota</taxon>
        <taxon>Agaricomycotina</taxon>
        <taxon>Tremellomycetes</taxon>
        <taxon>Trichosporonales</taxon>
        <taxon>Trichosporonaceae</taxon>
        <taxon>Vanrija</taxon>
    </lineage>
</organism>
<dbReference type="EMBL" id="JBBXJM010000006">
    <property type="protein sequence ID" value="KAL1405939.1"/>
    <property type="molecule type" value="Genomic_DNA"/>
</dbReference>
<dbReference type="PROSITE" id="PS50850">
    <property type="entry name" value="MFS"/>
    <property type="match status" value="1"/>
</dbReference>
<feature type="transmembrane region" description="Helical" evidence="6">
    <location>
        <begin position="121"/>
        <end position="140"/>
    </location>
</feature>
<feature type="transmembrane region" description="Helical" evidence="6">
    <location>
        <begin position="47"/>
        <end position="68"/>
    </location>
</feature>
<keyword evidence="2" id="KW-0813">Transport</keyword>
<evidence type="ECO:0000313" key="8">
    <source>
        <dbReference type="EMBL" id="KAL1405939.1"/>
    </source>
</evidence>
<feature type="transmembrane region" description="Helical" evidence="6">
    <location>
        <begin position="347"/>
        <end position="367"/>
    </location>
</feature>
<feature type="transmembrane region" description="Helical" evidence="6">
    <location>
        <begin position="373"/>
        <end position="395"/>
    </location>
</feature>
<name>A0ABR3PU14_9TREE</name>
<dbReference type="SUPFAM" id="SSF103473">
    <property type="entry name" value="MFS general substrate transporter"/>
    <property type="match status" value="1"/>
</dbReference>
<keyword evidence="9" id="KW-1185">Reference proteome</keyword>
<dbReference type="InterPro" id="IPR020846">
    <property type="entry name" value="MFS_dom"/>
</dbReference>
<gene>
    <name evidence="8" type="ORF">Q8F55_007621</name>
</gene>
<evidence type="ECO:0000256" key="5">
    <source>
        <dbReference type="ARBA" id="ARBA00023136"/>
    </source>
</evidence>
<feature type="transmembrane region" description="Helical" evidence="6">
    <location>
        <begin position="407"/>
        <end position="428"/>
    </location>
</feature>
<feature type="transmembrane region" description="Helical" evidence="6">
    <location>
        <begin position="440"/>
        <end position="461"/>
    </location>
</feature>
<evidence type="ECO:0000259" key="7">
    <source>
        <dbReference type="PROSITE" id="PS50850"/>
    </source>
</evidence>
<dbReference type="InterPro" id="IPR036259">
    <property type="entry name" value="MFS_trans_sf"/>
</dbReference>
<dbReference type="PANTHER" id="PTHR43791">
    <property type="entry name" value="PERMEASE-RELATED"/>
    <property type="match status" value="1"/>
</dbReference>
<proteinExistence type="predicted"/>
<keyword evidence="4 6" id="KW-1133">Transmembrane helix</keyword>
<keyword evidence="3 6" id="KW-0812">Transmembrane</keyword>
<feature type="transmembrane region" description="Helical" evidence="6">
    <location>
        <begin position="283"/>
        <end position="308"/>
    </location>
</feature>
<keyword evidence="5 6" id="KW-0472">Membrane</keyword>
<accession>A0ABR3PU14</accession>
<feature type="transmembrane region" description="Helical" evidence="6">
    <location>
        <begin position="182"/>
        <end position="204"/>
    </location>
</feature>
<evidence type="ECO:0000256" key="4">
    <source>
        <dbReference type="ARBA" id="ARBA00022989"/>
    </source>
</evidence>
<feature type="domain" description="Major facilitator superfamily (MFS) profile" evidence="7">
    <location>
        <begin position="55"/>
        <end position="465"/>
    </location>
</feature>
<feature type="transmembrane region" description="Helical" evidence="6">
    <location>
        <begin position="320"/>
        <end position="340"/>
    </location>
</feature>
<feature type="transmembrane region" description="Helical" evidence="6">
    <location>
        <begin position="93"/>
        <end position="114"/>
    </location>
</feature>
<comment type="subcellular location">
    <subcellularLocation>
        <location evidence="1">Membrane</location>
        <topology evidence="1">Multi-pass membrane protein</topology>
    </subcellularLocation>
</comment>
<dbReference type="PANTHER" id="PTHR43791:SF36">
    <property type="entry name" value="TRANSPORTER, PUTATIVE (AFU_ORTHOLOGUE AFUA_6G08340)-RELATED"/>
    <property type="match status" value="1"/>
</dbReference>
<reference evidence="8 9" key="1">
    <citation type="submission" date="2023-08" db="EMBL/GenBank/DDBJ databases">
        <title>Annotated Genome Sequence of Vanrija albida AlHP1.</title>
        <authorList>
            <person name="Herzog R."/>
        </authorList>
    </citation>
    <scope>NUCLEOTIDE SEQUENCE [LARGE SCALE GENOMIC DNA]</scope>
    <source>
        <strain evidence="8 9">AlHP1</strain>
    </source>
</reference>
<feature type="transmembrane region" description="Helical" evidence="6">
    <location>
        <begin position="152"/>
        <end position="170"/>
    </location>
</feature>
<evidence type="ECO:0000256" key="3">
    <source>
        <dbReference type="ARBA" id="ARBA00022692"/>
    </source>
</evidence>
<feature type="transmembrane region" description="Helical" evidence="6">
    <location>
        <begin position="216"/>
        <end position="236"/>
    </location>
</feature>
<evidence type="ECO:0000313" key="9">
    <source>
        <dbReference type="Proteomes" id="UP001565368"/>
    </source>
</evidence>